<dbReference type="EMBL" id="BAAANQ010000001">
    <property type="protein sequence ID" value="GAA2042323.1"/>
    <property type="molecule type" value="Genomic_DNA"/>
</dbReference>
<sequence>MTITLLPLRPVLLMSLSSCWVAGEGSRARADRAREPGRGPPGGLRRGPPPLVGGRPGELVFRYFRRSGMARDREVPYLT</sequence>
<evidence type="ECO:0000313" key="4">
    <source>
        <dbReference type="Proteomes" id="UP001403094"/>
    </source>
</evidence>
<keyword evidence="2" id="KW-0732">Signal</keyword>
<proteinExistence type="predicted"/>
<feature type="compositionally biased region" description="Basic and acidic residues" evidence="1">
    <location>
        <begin position="26"/>
        <end position="37"/>
    </location>
</feature>
<feature type="signal peptide" evidence="2">
    <location>
        <begin position="1"/>
        <end position="22"/>
    </location>
</feature>
<gene>
    <name evidence="3" type="ORF">GCM10009757_05690</name>
</gene>
<feature type="region of interest" description="Disordered" evidence="1">
    <location>
        <begin position="25"/>
        <end position="53"/>
    </location>
</feature>
<keyword evidence="4" id="KW-1185">Reference proteome</keyword>
<name>A0ABP5G943_9ACTN</name>
<protein>
    <submittedName>
        <fullName evidence="3">Uncharacterized protein</fullName>
    </submittedName>
</protein>
<dbReference type="Proteomes" id="UP001403094">
    <property type="component" value="Unassembled WGS sequence"/>
</dbReference>
<accession>A0ABP5G943</accession>
<reference evidence="4" key="1">
    <citation type="journal article" date="2019" name="Int. J. Syst. Evol. Microbiol.">
        <title>The Global Catalogue of Microorganisms (GCM) 10K type strain sequencing project: providing services to taxonomists for standard genome sequencing and annotation.</title>
        <authorList>
            <consortium name="The Broad Institute Genomics Platform"/>
            <consortium name="The Broad Institute Genome Sequencing Center for Infectious Disease"/>
            <person name="Wu L."/>
            <person name="Ma J."/>
        </authorList>
    </citation>
    <scope>NUCLEOTIDE SEQUENCE [LARGE SCALE GENOMIC DNA]</scope>
    <source>
        <strain evidence="4">JCM 14549</strain>
    </source>
</reference>
<evidence type="ECO:0000256" key="1">
    <source>
        <dbReference type="SAM" id="MobiDB-lite"/>
    </source>
</evidence>
<organism evidence="3 4">
    <name type="scientific">Streptomyces cheonanensis</name>
    <dbReference type="NCBI Taxonomy" id="312720"/>
    <lineage>
        <taxon>Bacteria</taxon>
        <taxon>Bacillati</taxon>
        <taxon>Actinomycetota</taxon>
        <taxon>Actinomycetes</taxon>
        <taxon>Kitasatosporales</taxon>
        <taxon>Streptomycetaceae</taxon>
        <taxon>Streptomyces</taxon>
    </lineage>
</organism>
<evidence type="ECO:0000313" key="3">
    <source>
        <dbReference type="EMBL" id="GAA2042323.1"/>
    </source>
</evidence>
<comment type="caution">
    <text evidence="3">The sequence shown here is derived from an EMBL/GenBank/DDBJ whole genome shotgun (WGS) entry which is preliminary data.</text>
</comment>
<evidence type="ECO:0000256" key="2">
    <source>
        <dbReference type="SAM" id="SignalP"/>
    </source>
</evidence>
<feature type="chain" id="PRO_5045906013" evidence="2">
    <location>
        <begin position="23"/>
        <end position="79"/>
    </location>
</feature>